<evidence type="ECO:0000256" key="1">
    <source>
        <dbReference type="SAM" id="SignalP"/>
    </source>
</evidence>
<protein>
    <recommendedName>
        <fullName evidence="4">Vitellogenin domain-containing protein</fullName>
    </recommendedName>
</protein>
<dbReference type="Proteomes" id="UP000185728">
    <property type="component" value="Unassembled WGS sequence"/>
</dbReference>
<keyword evidence="1" id="KW-0732">Signal</keyword>
<keyword evidence="3" id="KW-1185">Reference proteome</keyword>
<organism evidence="2 3">
    <name type="scientific">Zobellia uliginosa</name>
    <dbReference type="NCBI Taxonomy" id="143224"/>
    <lineage>
        <taxon>Bacteria</taxon>
        <taxon>Pseudomonadati</taxon>
        <taxon>Bacteroidota</taxon>
        <taxon>Flavobacteriia</taxon>
        <taxon>Flavobacteriales</taxon>
        <taxon>Flavobacteriaceae</taxon>
        <taxon>Zobellia</taxon>
    </lineage>
</organism>
<gene>
    <name evidence="2" type="ORF">SAMN05421766_102336</name>
</gene>
<proteinExistence type="predicted"/>
<evidence type="ECO:0000313" key="3">
    <source>
        <dbReference type="Proteomes" id="UP000185728"/>
    </source>
</evidence>
<comment type="caution">
    <text evidence="2">The sequence shown here is derived from an EMBL/GenBank/DDBJ whole genome shotgun (WGS) entry which is preliminary data.</text>
</comment>
<dbReference type="InterPro" id="IPR016024">
    <property type="entry name" value="ARM-type_fold"/>
</dbReference>
<feature type="signal peptide" evidence="1">
    <location>
        <begin position="1"/>
        <end position="18"/>
    </location>
</feature>
<name>A0ABY1KM39_9FLAO</name>
<sequence>MRPIALVFLLLVSYLCEAQFGSAIAFPNNSKRTTLDTSPEFFVLNWEEGTVLDISQTPMSIMVDSVGAQKINILRNKDRAPVLYSSNIVTPVCADGDCKLMHITLYWTLLGDYAGFDRSVEEPLTKHDHDEFLFTDYWKLHELLQDHNSILKRRAIDELVTKPKPSTIEGVDALSGATVKEVKESVVSGALYSCYVAWHLVHGKIKEELKAYTLGQQNEDMLLRMLNSAHTNYQMYALENLDQGQYKANFPRISELFKSGIPLVRSFIIKNMADMFVQSPSTMQPFWDALPHIDINTRSLLLQHIDTASEATVTAISTQLGVLTKNQLLKFLSHLENKKSLSAKILENLRRFAASSKEKNAYIVVQFLEDYS</sequence>
<feature type="chain" id="PRO_5045148953" description="Vitellogenin domain-containing protein" evidence="1">
    <location>
        <begin position="19"/>
        <end position="372"/>
    </location>
</feature>
<evidence type="ECO:0000313" key="2">
    <source>
        <dbReference type="EMBL" id="SIS48949.1"/>
    </source>
</evidence>
<reference evidence="2 3" key="1">
    <citation type="submission" date="2017-01" db="EMBL/GenBank/DDBJ databases">
        <authorList>
            <person name="Varghese N."/>
            <person name="Submissions S."/>
        </authorList>
    </citation>
    <scope>NUCLEOTIDE SEQUENCE [LARGE SCALE GENOMIC DNA]</scope>
    <source>
        <strain evidence="2 3">DSM 2061</strain>
    </source>
</reference>
<dbReference type="EMBL" id="FTOB01000002">
    <property type="protein sequence ID" value="SIS48949.1"/>
    <property type="molecule type" value="Genomic_DNA"/>
</dbReference>
<evidence type="ECO:0008006" key="4">
    <source>
        <dbReference type="Google" id="ProtNLM"/>
    </source>
</evidence>
<dbReference type="SUPFAM" id="SSF48371">
    <property type="entry name" value="ARM repeat"/>
    <property type="match status" value="1"/>
</dbReference>
<dbReference type="RefSeq" id="WP_076454098.1">
    <property type="nucleotide sequence ID" value="NZ_FTOB01000002.1"/>
</dbReference>
<accession>A0ABY1KM39</accession>